<accession>A0ABT6C3X0</accession>
<gene>
    <name evidence="1" type="ORF">P4R38_04755</name>
</gene>
<proteinExistence type="predicted"/>
<dbReference type="RefSeq" id="WP_275236492.1">
    <property type="nucleotide sequence ID" value="NZ_JARFJC010000003.1"/>
</dbReference>
<dbReference type="Proteomes" id="UP001528912">
    <property type="component" value="Unassembled WGS sequence"/>
</dbReference>
<evidence type="ECO:0000313" key="2">
    <source>
        <dbReference type="Proteomes" id="UP001528912"/>
    </source>
</evidence>
<dbReference type="EMBL" id="JAROAV010000012">
    <property type="protein sequence ID" value="MDF8263555.1"/>
    <property type="molecule type" value="Genomic_DNA"/>
</dbReference>
<protein>
    <submittedName>
        <fullName evidence="1">Uncharacterized protein</fullName>
    </submittedName>
</protein>
<evidence type="ECO:0000313" key="1">
    <source>
        <dbReference type="EMBL" id="MDF8263555.1"/>
    </source>
</evidence>
<reference evidence="1 2" key="1">
    <citation type="submission" date="2023-03" db="EMBL/GenBank/DDBJ databases">
        <title>YIM 133296 draft genome.</title>
        <authorList>
            <person name="Xiong L."/>
        </authorList>
    </citation>
    <scope>NUCLEOTIDE SEQUENCE [LARGE SCALE GENOMIC DNA]</scope>
    <source>
        <strain evidence="1 2">YIM 133296</strain>
    </source>
</reference>
<keyword evidence="2" id="KW-1185">Reference proteome</keyword>
<organism evidence="1 2">
    <name type="scientific">Luteipulveratus flavus</name>
    <dbReference type="NCBI Taxonomy" id="3031728"/>
    <lineage>
        <taxon>Bacteria</taxon>
        <taxon>Bacillati</taxon>
        <taxon>Actinomycetota</taxon>
        <taxon>Actinomycetes</taxon>
        <taxon>Micrococcales</taxon>
        <taxon>Dermacoccaceae</taxon>
        <taxon>Luteipulveratus</taxon>
    </lineage>
</organism>
<name>A0ABT6C3X0_9MICO</name>
<sequence length="113" mass="12284">MPWRANLPNPGPMPFTNNDAINLVTNADFTQAVFVQTHNNGQTRSAYTYVQFGGMTLCVVGHVHLTPGGGVVAGNCYIPGWENWQMITPAAQVNVIAAQADRGAFPDNNRYPH</sequence>
<comment type="caution">
    <text evidence="1">The sequence shown here is derived from an EMBL/GenBank/DDBJ whole genome shotgun (WGS) entry which is preliminary data.</text>
</comment>